<evidence type="ECO:0000313" key="2">
    <source>
        <dbReference type="Proteomes" id="UP000324611"/>
    </source>
</evidence>
<dbReference type="PANTHER" id="PTHR34817:SF2">
    <property type="entry name" value="NUCLEOTIDYLTRANSFERASE"/>
    <property type="match status" value="1"/>
</dbReference>
<evidence type="ECO:0000313" key="1">
    <source>
        <dbReference type="EMBL" id="KAA2244830.1"/>
    </source>
</evidence>
<sequence length="353" mass="40450">MTIAEMKQNGWLLLECVSGSKAYGLDTPTSDTDLKGVYYLPKEQFYGLDGVTQLTNETNDEVYYELGRFLELLLKNNPNILELLATPEDEIRYRHPIMEQLQVDMFLSKLCKDTFAGYAITQVQKARGYKKKIVNPIPKERKAVPDFCYVLQGHTTVPLQGWLAAHDRIQQRCGLSSVPHAKGMYALFYDADGTFRYNGIVSGPAADDVSLSPIPKGQTVQAYMSFNQEGYSAYCKEYREYWDWVELRNEHRYQGNMAHGKGYDAKNMMHTIRLLQVAVEIARENKLQVKRPNREELLSIKAGNYSYEELLQKANVLMEEITTAYPASTLRDVPDKEKITAILVHMRDTLYHS</sequence>
<keyword evidence="2" id="KW-1185">Reference proteome</keyword>
<accession>A0A5B2W257</accession>
<dbReference type="AlphaFoldDB" id="A0A5B2W257"/>
<dbReference type="EMBL" id="VUOC01000001">
    <property type="protein sequence ID" value="KAA2244830.1"/>
    <property type="molecule type" value="Genomic_DNA"/>
</dbReference>
<protein>
    <submittedName>
        <fullName evidence="1">Nucleotidyltransferase</fullName>
    </submittedName>
</protein>
<reference evidence="1 2" key="2">
    <citation type="submission" date="2019-09" db="EMBL/GenBank/DDBJ databases">
        <authorList>
            <person name="Jin C."/>
        </authorList>
    </citation>
    <scope>NUCLEOTIDE SEQUENCE [LARGE SCALE GENOMIC DNA]</scope>
    <source>
        <strain evidence="1 2">BN140078</strain>
    </source>
</reference>
<organism evidence="1 2">
    <name type="scientific">Chitinophaga agrisoli</name>
    <dbReference type="NCBI Taxonomy" id="2607653"/>
    <lineage>
        <taxon>Bacteria</taxon>
        <taxon>Pseudomonadati</taxon>
        <taxon>Bacteroidota</taxon>
        <taxon>Chitinophagia</taxon>
        <taxon>Chitinophagales</taxon>
        <taxon>Chitinophagaceae</taxon>
        <taxon>Chitinophaga</taxon>
    </lineage>
</organism>
<dbReference type="GO" id="GO:0016740">
    <property type="term" value="F:transferase activity"/>
    <property type="evidence" value="ECO:0007669"/>
    <property type="project" value="UniProtKB-KW"/>
</dbReference>
<name>A0A5B2W257_9BACT</name>
<dbReference type="PANTHER" id="PTHR34817">
    <property type="entry name" value="NUCLEOTIDYLTRANSFERASE"/>
    <property type="match status" value="1"/>
</dbReference>
<dbReference type="InterPro" id="IPR018775">
    <property type="entry name" value="RlaP"/>
</dbReference>
<comment type="caution">
    <text evidence="1">The sequence shown here is derived from an EMBL/GenBank/DDBJ whole genome shotgun (WGS) entry which is preliminary data.</text>
</comment>
<keyword evidence="1" id="KW-0808">Transferase</keyword>
<proteinExistence type="predicted"/>
<dbReference type="Pfam" id="PF10127">
    <property type="entry name" value="RlaP"/>
    <property type="match status" value="1"/>
</dbReference>
<reference evidence="1 2" key="1">
    <citation type="submission" date="2019-09" db="EMBL/GenBank/DDBJ databases">
        <title>Chitinophaga ginsengihumi sp. nov., isolated from soil of ginseng rhizosphere.</title>
        <authorList>
            <person name="Lee J."/>
        </authorList>
    </citation>
    <scope>NUCLEOTIDE SEQUENCE [LARGE SCALE GENOMIC DNA]</scope>
    <source>
        <strain evidence="1 2">BN140078</strain>
    </source>
</reference>
<dbReference type="Proteomes" id="UP000324611">
    <property type="component" value="Unassembled WGS sequence"/>
</dbReference>
<gene>
    <name evidence="1" type="ORF">F0L74_02365</name>
</gene>
<dbReference type="RefSeq" id="WP_149836226.1">
    <property type="nucleotide sequence ID" value="NZ_VUOC01000001.1"/>
</dbReference>